<feature type="region of interest" description="Disordered" evidence="1">
    <location>
        <begin position="283"/>
        <end position="316"/>
    </location>
</feature>
<comment type="caution">
    <text evidence="2">The sequence shown here is derived from an EMBL/GenBank/DDBJ whole genome shotgun (WGS) entry which is preliminary data.</text>
</comment>
<gene>
    <name evidence="2" type="ORF">CLPUN_42280</name>
</gene>
<sequence length="411" mass="45699">MKLSYYGNKISDNMSVTPEGYLTCLNVPIGRIGWMDYYGQELPSDFNEPYGSLCKVYRSPEELFSDATIASFEGKSVTNTHPTSNLDINTTAMIERGHAQNIRRDGDFLVADLIVKDAGLISEIQNNLKREVSSGYDCYWHKIGDGKYEQRNIIGNHVAVVPNGRAGSKVAIQDSKPEIKQILGGKKYMGKITKQVLAAMGLKSYAQDAEPEDIAKAMDAFNEEEEKKEVKDEEPEKKEVKDDDPKEEAKDDETIPAWAQALIEEVKSLKVGEKKVADDAEAIMDSIEEDLDGKEEVKDEEPEEKEEEKEPVEKGKAADAALKKFVQDMKPIIMAIPDEKTRTEAAKKFRSTVKDARACNVNGYAGILSNMSNHKKSAMDAAAHQRLTTTEAAEKSCKAWNAAGEKMKNNK</sequence>
<dbReference type="EMBL" id="LZZM01000206">
    <property type="protein sequence ID" value="OOM73990.1"/>
    <property type="molecule type" value="Genomic_DNA"/>
</dbReference>
<organism evidence="2 3">
    <name type="scientific">Clostridium puniceum</name>
    <dbReference type="NCBI Taxonomy" id="29367"/>
    <lineage>
        <taxon>Bacteria</taxon>
        <taxon>Bacillati</taxon>
        <taxon>Bacillota</taxon>
        <taxon>Clostridia</taxon>
        <taxon>Eubacteriales</taxon>
        <taxon>Clostridiaceae</taxon>
        <taxon>Clostridium</taxon>
    </lineage>
</organism>
<dbReference type="PIRSF" id="PIRSF029215">
    <property type="entry name" value="UCP029215"/>
    <property type="match status" value="1"/>
</dbReference>
<reference evidence="2 3" key="1">
    <citation type="submission" date="2016-05" db="EMBL/GenBank/DDBJ databases">
        <title>Microbial solvent formation.</title>
        <authorList>
            <person name="Poehlein A."/>
            <person name="Montoya Solano J.D."/>
            <person name="Flitsch S."/>
            <person name="Krabben P."/>
            <person name="Duerre P."/>
            <person name="Daniel R."/>
        </authorList>
    </citation>
    <scope>NUCLEOTIDE SEQUENCE [LARGE SCALE GENOMIC DNA]</scope>
    <source>
        <strain evidence="2 3">DSM 2619</strain>
    </source>
</reference>
<dbReference type="Proteomes" id="UP000190890">
    <property type="component" value="Unassembled WGS sequence"/>
</dbReference>
<proteinExistence type="predicted"/>
<dbReference type="InterPro" id="IPR016913">
    <property type="entry name" value="UCP029215"/>
</dbReference>
<evidence type="ECO:0000256" key="1">
    <source>
        <dbReference type="SAM" id="MobiDB-lite"/>
    </source>
</evidence>
<feature type="compositionally biased region" description="Acidic residues" evidence="1">
    <location>
        <begin position="283"/>
        <end position="310"/>
    </location>
</feature>
<feature type="region of interest" description="Disordered" evidence="1">
    <location>
        <begin position="223"/>
        <end position="255"/>
    </location>
</feature>
<evidence type="ECO:0000313" key="2">
    <source>
        <dbReference type="EMBL" id="OOM73990.1"/>
    </source>
</evidence>
<dbReference type="RefSeq" id="WP_077849175.1">
    <property type="nucleotide sequence ID" value="NZ_LZZM01000206.1"/>
</dbReference>
<evidence type="ECO:0000313" key="3">
    <source>
        <dbReference type="Proteomes" id="UP000190890"/>
    </source>
</evidence>
<dbReference type="STRING" id="29367.CLPUN_42280"/>
<name>A0A1S8T875_9CLOT</name>
<dbReference type="OrthoDB" id="9813763at2"/>
<dbReference type="AlphaFoldDB" id="A0A1S8T875"/>
<keyword evidence="3" id="KW-1185">Reference proteome</keyword>
<feature type="compositionally biased region" description="Basic and acidic residues" evidence="1">
    <location>
        <begin position="225"/>
        <end position="253"/>
    </location>
</feature>
<dbReference type="Pfam" id="PF09979">
    <property type="entry name" value="DUF2213"/>
    <property type="match status" value="1"/>
</dbReference>
<protein>
    <recommendedName>
        <fullName evidence="4">DUF2213 domain-containing protein</fullName>
    </recommendedName>
</protein>
<accession>A0A1S8T875</accession>
<evidence type="ECO:0008006" key="4">
    <source>
        <dbReference type="Google" id="ProtNLM"/>
    </source>
</evidence>